<evidence type="ECO:0000313" key="1">
    <source>
        <dbReference type="EMBL" id="KKM93705.1"/>
    </source>
</evidence>
<organism evidence="1">
    <name type="scientific">marine sediment metagenome</name>
    <dbReference type="NCBI Taxonomy" id="412755"/>
    <lineage>
        <taxon>unclassified sequences</taxon>
        <taxon>metagenomes</taxon>
        <taxon>ecological metagenomes</taxon>
    </lineage>
</organism>
<protein>
    <submittedName>
        <fullName evidence="1">Uncharacterized protein</fullName>
    </submittedName>
</protein>
<reference evidence="1" key="1">
    <citation type="journal article" date="2015" name="Nature">
        <title>Complex archaea that bridge the gap between prokaryotes and eukaryotes.</title>
        <authorList>
            <person name="Spang A."/>
            <person name="Saw J.H."/>
            <person name="Jorgensen S.L."/>
            <person name="Zaremba-Niedzwiedzka K."/>
            <person name="Martijn J."/>
            <person name="Lind A.E."/>
            <person name="van Eijk R."/>
            <person name="Schleper C."/>
            <person name="Guy L."/>
            <person name="Ettema T.J."/>
        </authorList>
    </citation>
    <scope>NUCLEOTIDE SEQUENCE</scope>
</reference>
<proteinExistence type="predicted"/>
<accession>A0A0F9NXT3</accession>
<dbReference type="AlphaFoldDB" id="A0A0F9NXT3"/>
<sequence length="84" mass="9387">MKNKGQRVFSFINKDGTCAFRLVVPEAPYRTPRLGTHMLDDVKVSFSIAACSDDFESNLLIEKVRITKVCDCGKPDCSQCKGKQ</sequence>
<dbReference type="EMBL" id="LAZR01006229">
    <property type="protein sequence ID" value="KKM93705.1"/>
    <property type="molecule type" value="Genomic_DNA"/>
</dbReference>
<gene>
    <name evidence="1" type="ORF">LCGC14_1205510</name>
</gene>
<name>A0A0F9NXT3_9ZZZZ</name>
<comment type="caution">
    <text evidence="1">The sequence shown here is derived from an EMBL/GenBank/DDBJ whole genome shotgun (WGS) entry which is preliminary data.</text>
</comment>